<feature type="domain" description="Helix-turn-helix" evidence="2">
    <location>
        <begin position="59"/>
        <end position="103"/>
    </location>
</feature>
<comment type="caution">
    <text evidence="3">The sequence shown here is derived from an EMBL/GenBank/DDBJ whole genome shotgun (WGS) entry which is preliminary data.</text>
</comment>
<protein>
    <recommendedName>
        <fullName evidence="2">Helix-turn-helix domain-containing protein</fullName>
    </recommendedName>
</protein>
<dbReference type="InterPro" id="IPR041657">
    <property type="entry name" value="HTH_17"/>
</dbReference>
<feature type="region of interest" description="Disordered" evidence="1">
    <location>
        <begin position="14"/>
        <end position="49"/>
    </location>
</feature>
<dbReference type="EMBL" id="BMNC01000004">
    <property type="protein sequence ID" value="GGM95018.1"/>
    <property type="molecule type" value="Genomic_DNA"/>
</dbReference>
<evidence type="ECO:0000313" key="4">
    <source>
        <dbReference type="Proteomes" id="UP000597656"/>
    </source>
</evidence>
<evidence type="ECO:0000256" key="1">
    <source>
        <dbReference type="SAM" id="MobiDB-lite"/>
    </source>
</evidence>
<evidence type="ECO:0000313" key="3">
    <source>
        <dbReference type="EMBL" id="GGM95018.1"/>
    </source>
</evidence>
<organism evidence="3 4">
    <name type="scientific">Lentzea pudingi</name>
    <dbReference type="NCBI Taxonomy" id="1789439"/>
    <lineage>
        <taxon>Bacteria</taxon>
        <taxon>Bacillati</taxon>
        <taxon>Actinomycetota</taxon>
        <taxon>Actinomycetes</taxon>
        <taxon>Pseudonocardiales</taxon>
        <taxon>Pseudonocardiaceae</taxon>
        <taxon>Lentzea</taxon>
    </lineage>
</organism>
<accession>A0ABQ2I0P1</accession>
<gene>
    <name evidence="3" type="ORF">GCM10011609_35680</name>
</gene>
<name>A0ABQ2I0P1_9PSEU</name>
<proteinExistence type="predicted"/>
<evidence type="ECO:0000259" key="2">
    <source>
        <dbReference type="Pfam" id="PF12728"/>
    </source>
</evidence>
<keyword evidence="4" id="KW-1185">Reference proteome</keyword>
<reference evidence="4" key="1">
    <citation type="journal article" date="2019" name="Int. J. Syst. Evol. Microbiol.">
        <title>The Global Catalogue of Microorganisms (GCM) 10K type strain sequencing project: providing services to taxonomists for standard genome sequencing and annotation.</title>
        <authorList>
            <consortium name="The Broad Institute Genomics Platform"/>
            <consortium name="The Broad Institute Genome Sequencing Center for Infectious Disease"/>
            <person name="Wu L."/>
            <person name="Ma J."/>
        </authorList>
    </citation>
    <scope>NUCLEOTIDE SEQUENCE [LARGE SCALE GENOMIC DNA]</scope>
    <source>
        <strain evidence="4">CGMCC 4.7319</strain>
    </source>
</reference>
<dbReference type="Pfam" id="PF12728">
    <property type="entry name" value="HTH_17"/>
    <property type="match status" value="1"/>
</dbReference>
<feature type="compositionally biased region" description="Low complexity" evidence="1">
    <location>
        <begin position="14"/>
        <end position="28"/>
    </location>
</feature>
<feature type="compositionally biased region" description="Low complexity" evidence="1">
    <location>
        <begin position="110"/>
        <end position="131"/>
    </location>
</feature>
<feature type="region of interest" description="Disordered" evidence="1">
    <location>
        <begin position="107"/>
        <end position="148"/>
    </location>
</feature>
<dbReference type="Proteomes" id="UP000597656">
    <property type="component" value="Unassembled WGS sequence"/>
</dbReference>
<sequence length="148" mass="16097">MAYIDRETFLRSGDFASSGRRSSSVSPVPAEPSEDALPNQAASVRPPVRDLPATADQILFTPAQAAALLQVRETWLRRRAARRLVPCTFLGKHLRFSRDNLEQIAADAVRPASTASESSARSSGPRGGRSAYGHRRGRSKKSSGQEHI</sequence>
<feature type="compositionally biased region" description="Basic residues" evidence="1">
    <location>
        <begin position="132"/>
        <end position="141"/>
    </location>
</feature>